<gene>
    <name evidence="2" type="ORF">LCGC14_1335690</name>
</gene>
<evidence type="ECO:0000313" key="2">
    <source>
        <dbReference type="EMBL" id="KKM80850.1"/>
    </source>
</evidence>
<feature type="non-terminal residue" evidence="2">
    <location>
        <position position="291"/>
    </location>
</feature>
<name>A0A0F9MW76_9ZZZZ</name>
<comment type="caution">
    <text evidence="2">The sequence shown here is derived from an EMBL/GenBank/DDBJ whole genome shotgun (WGS) entry which is preliminary data.</text>
</comment>
<evidence type="ECO:0000259" key="1">
    <source>
        <dbReference type="Pfam" id="PF12705"/>
    </source>
</evidence>
<dbReference type="InterPro" id="IPR038726">
    <property type="entry name" value="PDDEXK_AddAB-type"/>
</dbReference>
<dbReference type="EMBL" id="LAZR01008118">
    <property type="protein sequence ID" value="KKM80850.1"/>
    <property type="molecule type" value="Genomic_DNA"/>
</dbReference>
<dbReference type="AlphaFoldDB" id="A0A0F9MW76"/>
<proteinExistence type="predicted"/>
<protein>
    <recommendedName>
        <fullName evidence="1">PD-(D/E)XK endonuclease-like domain-containing protein</fullName>
    </recommendedName>
</protein>
<sequence length="291" mass="32796">MKKRKLHLSASAIAAAKACWIKFRNAYVLGVRPDEDSEPLRVGTNWHRLLEVVTMKPGSVCPDCAPGNTNDPECPLCDGTGFLPDEIMTAVTRVLNKAYEGSYKDPEAIAVERAKLYYSLVGYHWYYTDDDGNFQEDVVTREQGFNMTLINPESGRSLPNVKLLGKIDKVINLGSKLAIKEHKSTSSSLDPDSDYWGHLNLDTQTTLYLYAIRRMQENGELIPWGIKETDPLINTIKYDVWHKPTIKPKKLTQAKSKKFVETGEYYNQKFELECGPHTISGVNGNPIGDEH</sequence>
<dbReference type="Pfam" id="PF12705">
    <property type="entry name" value="PDDEXK_1"/>
    <property type="match status" value="1"/>
</dbReference>
<feature type="domain" description="PD-(D/E)XK endonuclease-like" evidence="1">
    <location>
        <begin position="7"/>
        <end position="242"/>
    </location>
</feature>
<accession>A0A0F9MW76</accession>
<reference evidence="2" key="1">
    <citation type="journal article" date="2015" name="Nature">
        <title>Complex archaea that bridge the gap between prokaryotes and eukaryotes.</title>
        <authorList>
            <person name="Spang A."/>
            <person name="Saw J.H."/>
            <person name="Jorgensen S.L."/>
            <person name="Zaremba-Niedzwiedzka K."/>
            <person name="Martijn J."/>
            <person name="Lind A.E."/>
            <person name="van Eijk R."/>
            <person name="Schleper C."/>
            <person name="Guy L."/>
            <person name="Ettema T.J."/>
        </authorList>
    </citation>
    <scope>NUCLEOTIDE SEQUENCE</scope>
</reference>
<organism evidence="2">
    <name type="scientific">marine sediment metagenome</name>
    <dbReference type="NCBI Taxonomy" id="412755"/>
    <lineage>
        <taxon>unclassified sequences</taxon>
        <taxon>metagenomes</taxon>
        <taxon>ecological metagenomes</taxon>
    </lineage>
</organism>